<feature type="transmembrane region" description="Helical" evidence="6">
    <location>
        <begin position="229"/>
        <end position="255"/>
    </location>
</feature>
<feature type="transmembrane region" description="Helical" evidence="6">
    <location>
        <begin position="77"/>
        <end position="94"/>
    </location>
</feature>
<evidence type="ECO:0000256" key="2">
    <source>
        <dbReference type="ARBA" id="ARBA00022475"/>
    </source>
</evidence>
<dbReference type="Proteomes" id="UP001596425">
    <property type="component" value="Unassembled WGS sequence"/>
</dbReference>
<evidence type="ECO:0000256" key="6">
    <source>
        <dbReference type="SAM" id="Phobius"/>
    </source>
</evidence>
<evidence type="ECO:0000256" key="3">
    <source>
        <dbReference type="ARBA" id="ARBA00022692"/>
    </source>
</evidence>
<dbReference type="Pfam" id="PF07690">
    <property type="entry name" value="MFS_1"/>
    <property type="match status" value="1"/>
</dbReference>
<sequence>MSNNAESLASQQLDTSKPPGNFSRIIPTAAPQGWPASILLAFLSSAGLYYVNIFPVIVDSLMAGAGLSAAQAGEITFANTIGAVIGAFTVSLLVKRIPQWKGAAFALLLCSIGMDLLTIFLANLDLLIPLRLVHGILGGALVGLGFAVIARSGIAGRAYSMVLLVQYTGGALGLGFLPGLVSEFGTYVPFYALITFSMITLAMLPFLADYPLPVEKARAVSEAAMEKVSLMPILITLVALFCFQFANMSLFAFIFDLGKSFGLEVAFISQTLFWANLIAIGGAALASVTGQRFPLALPLGIALLVTLGGLLMFIYSGLKPVFIAANILTGITWAFCVPYLLTMASRFDKAGQMGAFGGFASKMGLACGPLVAGHFISAGGSYTQLIWIATLVLVICLAALPSAARLDREVTAAGQ</sequence>
<name>A0ABW1YMS2_9GAMM</name>
<dbReference type="PANTHER" id="PTHR43124">
    <property type="entry name" value="PURINE EFFLUX PUMP PBUE"/>
    <property type="match status" value="1"/>
</dbReference>
<dbReference type="RefSeq" id="WP_193189145.1">
    <property type="nucleotide sequence ID" value="NZ_JACZFR010000001.1"/>
</dbReference>
<proteinExistence type="predicted"/>
<feature type="transmembrane region" description="Helical" evidence="6">
    <location>
        <begin position="187"/>
        <end position="208"/>
    </location>
</feature>
<dbReference type="Gene3D" id="1.20.1250.20">
    <property type="entry name" value="MFS general substrate transporter like domains"/>
    <property type="match status" value="1"/>
</dbReference>
<feature type="transmembrane region" description="Helical" evidence="6">
    <location>
        <begin position="321"/>
        <end position="341"/>
    </location>
</feature>
<gene>
    <name evidence="7" type="ORF">ACFQBM_08805</name>
</gene>
<dbReference type="InterPro" id="IPR050189">
    <property type="entry name" value="MFS_Efflux_Transporters"/>
</dbReference>
<feature type="transmembrane region" description="Helical" evidence="6">
    <location>
        <begin position="161"/>
        <end position="181"/>
    </location>
</feature>
<organism evidence="7 8">
    <name type="scientific">Microbulbifer taiwanensis</name>
    <dbReference type="NCBI Taxonomy" id="986746"/>
    <lineage>
        <taxon>Bacteria</taxon>
        <taxon>Pseudomonadati</taxon>
        <taxon>Pseudomonadota</taxon>
        <taxon>Gammaproteobacteria</taxon>
        <taxon>Cellvibrionales</taxon>
        <taxon>Microbulbiferaceae</taxon>
        <taxon>Microbulbifer</taxon>
    </lineage>
</organism>
<reference evidence="8" key="1">
    <citation type="journal article" date="2019" name="Int. J. Syst. Evol. Microbiol.">
        <title>The Global Catalogue of Microorganisms (GCM) 10K type strain sequencing project: providing services to taxonomists for standard genome sequencing and annotation.</title>
        <authorList>
            <consortium name="The Broad Institute Genomics Platform"/>
            <consortium name="The Broad Institute Genome Sequencing Center for Infectious Disease"/>
            <person name="Wu L."/>
            <person name="Ma J."/>
        </authorList>
    </citation>
    <scope>NUCLEOTIDE SEQUENCE [LARGE SCALE GENOMIC DNA]</scope>
    <source>
        <strain evidence="8">CGMCC 1.13718</strain>
    </source>
</reference>
<protein>
    <submittedName>
        <fullName evidence="7">MFS transporter</fullName>
    </submittedName>
</protein>
<feature type="transmembrane region" description="Helical" evidence="6">
    <location>
        <begin position="382"/>
        <end position="400"/>
    </location>
</feature>
<evidence type="ECO:0000313" key="8">
    <source>
        <dbReference type="Proteomes" id="UP001596425"/>
    </source>
</evidence>
<keyword evidence="3 6" id="KW-0812">Transmembrane</keyword>
<dbReference type="InterPro" id="IPR036259">
    <property type="entry name" value="MFS_trans_sf"/>
</dbReference>
<dbReference type="PANTHER" id="PTHR43124:SF10">
    <property type="entry name" value="PURINE EFFLUX PUMP PBUE"/>
    <property type="match status" value="1"/>
</dbReference>
<evidence type="ECO:0000256" key="1">
    <source>
        <dbReference type="ARBA" id="ARBA00004651"/>
    </source>
</evidence>
<feature type="transmembrane region" description="Helical" evidence="6">
    <location>
        <begin position="353"/>
        <end position="376"/>
    </location>
</feature>
<keyword evidence="4 6" id="KW-1133">Transmembrane helix</keyword>
<dbReference type="SUPFAM" id="SSF103473">
    <property type="entry name" value="MFS general substrate transporter"/>
    <property type="match status" value="1"/>
</dbReference>
<keyword evidence="2" id="KW-1003">Cell membrane</keyword>
<evidence type="ECO:0000256" key="5">
    <source>
        <dbReference type="ARBA" id="ARBA00023136"/>
    </source>
</evidence>
<evidence type="ECO:0000256" key="4">
    <source>
        <dbReference type="ARBA" id="ARBA00022989"/>
    </source>
</evidence>
<keyword evidence="5 6" id="KW-0472">Membrane</keyword>
<feature type="transmembrane region" description="Helical" evidence="6">
    <location>
        <begin position="267"/>
        <end position="288"/>
    </location>
</feature>
<feature type="transmembrane region" description="Helical" evidence="6">
    <location>
        <begin position="34"/>
        <end position="57"/>
    </location>
</feature>
<keyword evidence="8" id="KW-1185">Reference proteome</keyword>
<dbReference type="InterPro" id="IPR011701">
    <property type="entry name" value="MFS"/>
</dbReference>
<comment type="subcellular location">
    <subcellularLocation>
        <location evidence="1">Cell membrane</location>
        <topology evidence="1">Multi-pass membrane protein</topology>
    </subcellularLocation>
</comment>
<feature type="transmembrane region" description="Helical" evidence="6">
    <location>
        <begin position="295"/>
        <end position="315"/>
    </location>
</feature>
<feature type="transmembrane region" description="Helical" evidence="6">
    <location>
        <begin position="128"/>
        <end position="149"/>
    </location>
</feature>
<feature type="transmembrane region" description="Helical" evidence="6">
    <location>
        <begin position="103"/>
        <end position="122"/>
    </location>
</feature>
<dbReference type="EMBL" id="JBHSVR010000001">
    <property type="protein sequence ID" value="MFC6633377.1"/>
    <property type="molecule type" value="Genomic_DNA"/>
</dbReference>
<evidence type="ECO:0000313" key="7">
    <source>
        <dbReference type="EMBL" id="MFC6633377.1"/>
    </source>
</evidence>
<comment type="caution">
    <text evidence="7">The sequence shown here is derived from an EMBL/GenBank/DDBJ whole genome shotgun (WGS) entry which is preliminary data.</text>
</comment>
<accession>A0ABW1YMS2</accession>